<accession>D9PGT1</accession>
<dbReference type="InterPro" id="IPR013105">
    <property type="entry name" value="TPR_2"/>
</dbReference>
<reference evidence="3" key="1">
    <citation type="submission" date="2010-07" db="EMBL/GenBank/DDBJ databases">
        <authorList>
            <consortium name="CONSOLIDER consortium CSD2007-00005"/>
            <person name="Guazzaroni M.-E."/>
            <person name="Richter M."/>
            <person name="Garcia-Salamanca A."/>
            <person name="Yarza P."/>
            <person name="Ferrer M."/>
        </authorList>
    </citation>
    <scope>NUCLEOTIDE SEQUENCE</scope>
</reference>
<dbReference type="PROSITE" id="PS50005">
    <property type="entry name" value="TPR"/>
    <property type="match status" value="2"/>
</dbReference>
<dbReference type="PANTHER" id="PTHR12558:SF13">
    <property type="entry name" value="CELL DIVISION CYCLE PROTEIN 27 HOMOLOG"/>
    <property type="match status" value="1"/>
</dbReference>
<keyword evidence="1" id="KW-0677">Repeat</keyword>
<dbReference type="InterPro" id="IPR019734">
    <property type="entry name" value="TPR_rpt"/>
</dbReference>
<name>D9PGT1_9ZZZZ</name>
<dbReference type="AlphaFoldDB" id="D9PGT1"/>
<organism evidence="3">
    <name type="scientific">sediment metagenome</name>
    <dbReference type="NCBI Taxonomy" id="749907"/>
    <lineage>
        <taxon>unclassified sequences</taxon>
        <taxon>metagenomes</taxon>
        <taxon>ecological metagenomes</taxon>
    </lineage>
</organism>
<evidence type="ECO:0000256" key="2">
    <source>
        <dbReference type="ARBA" id="ARBA00022803"/>
    </source>
</evidence>
<dbReference type="Pfam" id="PF07719">
    <property type="entry name" value="TPR_2"/>
    <property type="match status" value="1"/>
</dbReference>
<dbReference type="PANTHER" id="PTHR12558">
    <property type="entry name" value="CELL DIVISION CYCLE 16,23,27"/>
    <property type="match status" value="1"/>
</dbReference>
<dbReference type="SUPFAM" id="SSF48452">
    <property type="entry name" value="TPR-like"/>
    <property type="match status" value="1"/>
</dbReference>
<comment type="caution">
    <text evidence="3">The sequence shown here is derived from an EMBL/GenBank/DDBJ whole genome shotgun (WGS) entry which is preliminary data.</text>
</comment>
<reference evidence="3" key="2">
    <citation type="journal article" date="2011" name="Microb. Ecol.">
        <title>Taxonomic and Functional Metagenomic Profiling of the Microbial Community in the Anoxic Sediment of a Sub-saline Shallow Lake (Laguna de Carrizo, Central Spain).</title>
        <authorList>
            <person name="Ferrer M."/>
            <person name="Guazzaroni M.E."/>
            <person name="Richter M."/>
            <person name="Garcia-Salamanca A."/>
            <person name="Yarza P."/>
            <person name="Suarez-Suarez A."/>
            <person name="Solano J."/>
            <person name="Alcaide M."/>
            <person name="van Dillewijn P."/>
            <person name="Molina-Henares M.A."/>
            <person name="Lopez-Cortes N."/>
            <person name="Al-Ramahi Y."/>
            <person name="Guerrero C."/>
            <person name="Acosta A."/>
            <person name="de Eugenio L.I."/>
            <person name="Martinez V."/>
            <person name="Marques S."/>
            <person name="Rojo F."/>
            <person name="Santero E."/>
            <person name="Genilloud O."/>
            <person name="Perez-Perez J."/>
            <person name="Rossello-Mora R."/>
            <person name="Ramos J.L."/>
        </authorList>
    </citation>
    <scope>NUCLEOTIDE SEQUENCE</scope>
</reference>
<dbReference type="SMART" id="SM00028">
    <property type="entry name" value="TPR"/>
    <property type="match status" value="4"/>
</dbReference>
<dbReference type="InterPro" id="IPR011990">
    <property type="entry name" value="TPR-like_helical_dom_sf"/>
</dbReference>
<dbReference type="Pfam" id="PF13181">
    <property type="entry name" value="TPR_8"/>
    <property type="match status" value="1"/>
</dbReference>
<dbReference type="EMBL" id="ADZX01000304">
    <property type="protein sequence ID" value="EFK97232.1"/>
    <property type="molecule type" value="Genomic_DNA"/>
</dbReference>
<proteinExistence type="predicted"/>
<feature type="non-terminal residue" evidence="3">
    <location>
        <position position="1"/>
    </location>
</feature>
<evidence type="ECO:0000256" key="1">
    <source>
        <dbReference type="ARBA" id="ARBA00022737"/>
    </source>
</evidence>
<gene>
    <name evidence="3" type="ORF">LDC_0728</name>
</gene>
<evidence type="ECO:0000313" key="3">
    <source>
        <dbReference type="EMBL" id="EFK97232.1"/>
    </source>
</evidence>
<dbReference type="Gene3D" id="1.25.40.10">
    <property type="entry name" value="Tetratricopeptide repeat domain"/>
    <property type="match status" value="1"/>
</dbReference>
<keyword evidence="2" id="KW-0802">TPR repeat</keyword>
<sequence>GGLGQCYLKLERYAEAAAQFAEAVRLNPQNTVVRNMLGVAYINLMRYEDAKKQFAIAIKANPEFLGAYLNLGRICENAGDYKAAVRIYAGAFEHIITKEETAVIYIRIGDAYLASGLAGKAKEFYSKARALYGPAIPEVLRKILDEKEAGISKVTK</sequence>
<dbReference type="Pfam" id="PF13432">
    <property type="entry name" value="TPR_16"/>
    <property type="match status" value="1"/>
</dbReference>
<protein>
    <submittedName>
        <fullName evidence="3">Tetratricopeptide TPR_2 repeat protein</fullName>
    </submittedName>
</protein>